<dbReference type="STRING" id="1123357.SAMN02745244_03119"/>
<reference evidence="4 5" key="1">
    <citation type="submission" date="2016-11" db="EMBL/GenBank/DDBJ databases">
        <authorList>
            <person name="Jaros S."/>
            <person name="Januszkiewicz K."/>
            <person name="Wedrychowicz H."/>
        </authorList>
    </citation>
    <scope>NUCLEOTIDE SEQUENCE [LARGE SCALE GENOMIC DNA]</scope>
    <source>
        <strain evidence="4 5">DSM 12906</strain>
    </source>
</reference>
<dbReference type="PROSITE" id="PS00012">
    <property type="entry name" value="PHOSPHOPANTETHEINE"/>
    <property type="match status" value="1"/>
</dbReference>
<accession>A0A1M6LMG2</accession>
<dbReference type="InterPro" id="IPR009081">
    <property type="entry name" value="PP-bd_ACP"/>
</dbReference>
<dbReference type="PROSITE" id="PS50075">
    <property type="entry name" value="CARRIER"/>
    <property type="match status" value="1"/>
</dbReference>
<dbReference type="Gene3D" id="1.10.1200.10">
    <property type="entry name" value="ACP-like"/>
    <property type="match status" value="1"/>
</dbReference>
<dbReference type="GO" id="GO:0005737">
    <property type="term" value="C:cytoplasm"/>
    <property type="evidence" value="ECO:0007669"/>
    <property type="project" value="TreeGrafter"/>
</dbReference>
<feature type="domain" description="Carrier" evidence="3">
    <location>
        <begin position="467"/>
        <end position="540"/>
    </location>
</feature>
<sequence>MAEHLPMEWLSESVQSRAESGLLAISTPTMELSQGQLAIAVHELSQRIAPTLGGKVVAVRFPRGDPRGLVAALAAWRVGGVPFFLDTDRTAHGPLLAAAGAHMGLSPTSEAAEPGRAWLTSIELTATGVAPGERPPGLPAGAAYLIATSGSTARPRICVNHGAALRNTVLGLVDRYRVDEQARTLQFAAYNYDAWLGDALPTLWAGGVLVYGTPGPWSTFAAVNRRMAAGRVTHAVAPPSVWARLDLENRLRVAVSAGETLFPELARRLSGFADTVINAYGPTEAAVCTTTHVYQPDEDSGGSVPLGTPLPGVELDVVPTERSGVGLLRIRGMGVANGYLGDVPSQGTVDRFGSDKRGAYFQTSDLVREMAGGLVHVGRSDRAIKRLGRLVDLDRVEAVVRSLPNVEECVVYERGGRLVCEYESAAELVDPVAAVQTVLELWEIPQVWRGVGDLKRGPSDKLLRGVHPEESVPDPVSRIWAEVLGRPASRGSFFALGGDSVLAMDLIAAVLNQLGVEVELADFIADPTLAFLIHQVGDRSEEQ</sequence>
<dbReference type="RefSeq" id="WP_139280309.1">
    <property type="nucleotide sequence ID" value="NZ_FQZG01000073.1"/>
</dbReference>
<dbReference type="PANTHER" id="PTHR45527:SF1">
    <property type="entry name" value="FATTY ACID SYNTHASE"/>
    <property type="match status" value="1"/>
</dbReference>
<dbReference type="GO" id="GO:0043041">
    <property type="term" value="P:amino acid activation for nonribosomal peptide biosynthetic process"/>
    <property type="evidence" value="ECO:0007669"/>
    <property type="project" value="TreeGrafter"/>
</dbReference>
<keyword evidence="2" id="KW-0597">Phosphoprotein</keyword>
<dbReference type="Gene3D" id="3.40.50.12780">
    <property type="entry name" value="N-terminal domain of ligase-like"/>
    <property type="match status" value="1"/>
</dbReference>
<keyword evidence="5" id="KW-1185">Reference proteome</keyword>
<name>A0A1M6LMG2_9ACTN</name>
<evidence type="ECO:0000259" key="3">
    <source>
        <dbReference type="PROSITE" id="PS50075"/>
    </source>
</evidence>
<dbReference type="SUPFAM" id="SSF47336">
    <property type="entry name" value="ACP-like"/>
    <property type="match status" value="1"/>
</dbReference>
<organism evidence="4 5">
    <name type="scientific">Tessaracoccus bendigoensis DSM 12906</name>
    <dbReference type="NCBI Taxonomy" id="1123357"/>
    <lineage>
        <taxon>Bacteria</taxon>
        <taxon>Bacillati</taxon>
        <taxon>Actinomycetota</taxon>
        <taxon>Actinomycetes</taxon>
        <taxon>Propionibacteriales</taxon>
        <taxon>Propionibacteriaceae</taxon>
        <taxon>Tessaracoccus</taxon>
    </lineage>
</organism>
<proteinExistence type="predicted"/>
<dbReference type="EMBL" id="FQZG01000073">
    <property type="protein sequence ID" value="SHJ72421.1"/>
    <property type="molecule type" value="Genomic_DNA"/>
</dbReference>
<keyword evidence="1" id="KW-0596">Phosphopantetheine</keyword>
<evidence type="ECO:0000313" key="4">
    <source>
        <dbReference type="EMBL" id="SHJ72421.1"/>
    </source>
</evidence>
<dbReference type="InterPro" id="IPR036736">
    <property type="entry name" value="ACP-like_sf"/>
</dbReference>
<dbReference type="OrthoDB" id="2472181at2"/>
<dbReference type="AlphaFoldDB" id="A0A1M6LMG2"/>
<dbReference type="GO" id="GO:0016874">
    <property type="term" value="F:ligase activity"/>
    <property type="evidence" value="ECO:0007669"/>
    <property type="project" value="UniProtKB-KW"/>
</dbReference>
<dbReference type="GO" id="GO:0031177">
    <property type="term" value="F:phosphopantetheine binding"/>
    <property type="evidence" value="ECO:0007669"/>
    <property type="project" value="TreeGrafter"/>
</dbReference>
<dbReference type="Pfam" id="PF00550">
    <property type="entry name" value="PP-binding"/>
    <property type="match status" value="1"/>
</dbReference>
<gene>
    <name evidence="4" type="ORF">SAMN02745244_03119</name>
</gene>
<dbReference type="Proteomes" id="UP000184512">
    <property type="component" value="Unassembled WGS sequence"/>
</dbReference>
<dbReference type="InterPro" id="IPR042099">
    <property type="entry name" value="ANL_N_sf"/>
</dbReference>
<dbReference type="InterPro" id="IPR000873">
    <property type="entry name" value="AMP-dep_synth/lig_dom"/>
</dbReference>
<dbReference type="InterPro" id="IPR006162">
    <property type="entry name" value="Ppantetheine_attach_site"/>
</dbReference>
<dbReference type="PANTHER" id="PTHR45527">
    <property type="entry name" value="NONRIBOSOMAL PEPTIDE SYNTHETASE"/>
    <property type="match status" value="1"/>
</dbReference>
<evidence type="ECO:0000256" key="2">
    <source>
        <dbReference type="ARBA" id="ARBA00022553"/>
    </source>
</evidence>
<keyword evidence="4" id="KW-0436">Ligase</keyword>
<dbReference type="GO" id="GO:0044550">
    <property type="term" value="P:secondary metabolite biosynthetic process"/>
    <property type="evidence" value="ECO:0007669"/>
    <property type="project" value="TreeGrafter"/>
</dbReference>
<evidence type="ECO:0000313" key="5">
    <source>
        <dbReference type="Proteomes" id="UP000184512"/>
    </source>
</evidence>
<protein>
    <submittedName>
        <fullName evidence="4">Acyl-CoA synthetase (AMP-forming)/AMP-acid ligase II</fullName>
    </submittedName>
</protein>
<dbReference type="Pfam" id="PF00501">
    <property type="entry name" value="AMP-binding"/>
    <property type="match status" value="1"/>
</dbReference>
<evidence type="ECO:0000256" key="1">
    <source>
        <dbReference type="ARBA" id="ARBA00022450"/>
    </source>
</evidence>
<dbReference type="SUPFAM" id="SSF56801">
    <property type="entry name" value="Acetyl-CoA synthetase-like"/>
    <property type="match status" value="1"/>
</dbReference>